<evidence type="ECO:0000259" key="1">
    <source>
        <dbReference type="SMART" id="SM00852"/>
    </source>
</evidence>
<protein>
    <recommendedName>
        <fullName evidence="1">MoaB/Mog domain-containing protein</fullName>
    </recommendedName>
</protein>
<dbReference type="InterPro" id="IPR036425">
    <property type="entry name" value="MoaB/Mog-like_dom_sf"/>
</dbReference>
<dbReference type="KEGG" id="spaa:SPAPADRAFT_63429"/>
<evidence type="ECO:0000313" key="3">
    <source>
        <dbReference type="Proteomes" id="UP000000709"/>
    </source>
</evidence>
<dbReference type="GeneID" id="18874745"/>
<dbReference type="InterPro" id="IPR001453">
    <property type="entry name" value="MoaB/Mog_dom"/>
</dbReference>
<dbReference type="GO" id="GO:0047884">
    <property type="term" value="F:FAD diphosphatase activity"/>
    <property type="evidence" value="ECO:0007669"/>
    <property type="project" value="EnsemblFungi"/>
</dbReference>
<feature type="domain" description="MoaB/Mog" evidence="1">
    <location>
        <begin position="15"/>
        <end position="193"/>
    </location>
</feature>
<dbReference type="SUPFAM" id="SSF53218">
    <property type="entry name" value="Molybdenum cofactor biosynthesis proteins"/>
    <property type="match status" value="1"/>
</dbReference>
<dbReference type="AlphaFoldDB" id="G3AUN1"/>
<dbReference type="OrthoDB" id="448496at2759"/>
<keyword evidence="3" id="KW-1185">Reference proteome</keyword>
<evidence type="ECO:0000313" key="2">
    <source>
        <dbReference type="EMBL" id="EGW30587.1"/>
    </source>
</evidence>
<reference evidence="2 3" key="1">
    <citation type="journal article" date="2011" name="Proc. Natl. Acad. Sci. U.S.A.">
        <title>Comparative genomics of xylose-fermenting fungi for enhanced biofuel production.</title>
        <authorList>
            <person name="Wohlbach D.J."/>
            <person name="Kuo A."/>
            <person name="Sato T.K."/>
            <person name="Potts K.M."/>
            <person name="Salamov A.A."/>
            <person name="LaButti K.M."/>
            <person name="Sun H."/>
            <person name="Clum A."/>
            <person name="Pangilinan J.L."/>
            <person name="Lindquist E.A."/>
            <person name="Lucas S."/>
            <person name="Lapidus A."/>
            <person name="Jin M."/>
            <person name="Gunawan C."/>
            <person name="Balan V."/>
            <person name="Dale B.E."/>
            <person name="Jeffries T.W."/>
            <person name="Zinkel R."/>
            <person name="Barry K.W."/>
            <person name="Grigoriev I.V."/>
            <person name="Gasch A.P."/>
        </authorList>
    </citation>
    <scope>NUCLEOTIDE SEQUENCE [LARGE SCALE GENOMIC DNA]</scope>
    <source>
        <strain evidence="3">NRRL Y-27907 / 11-Y1</strain>
    </source>
</reference>
<sequence length="194" mass="22205">MAQYSQQTKPIRTAGCLIIGDEILNGKILDTNSYNFARYCFNNLSIPLKRTIVCGDSEKDIIDSLNILLKQDKLDFVVTSGGLGSTHDDITYKVISDYFNLDYGIDQEVVDRMHRVRGDHLDKLKPDQLSAFYKMATLPIEKNQSSTKVEKYFVGEDLWFPLVALNEQVYVLPGIPQLFTRLINEMEPYLKSRI</sequence>
<organism evidence="3">
    <name type="scientific">Spathaspora passalidarum (strain NRRL Y-27907 / 11-Y1)</name>
    <dbReference type="NCBI Taxonomy" id="619300"/>
    <lineage>
        <taxon>Eukaryota</taxon>
        <taxon>Fungi</taxon>
        <taxon>Dikarya</taxon>
        <taxon>Ascomycota</taxon>
        <taxon>Saccharomycotina</taxon>
        <taxon>Pichiomycetes</taxon>
        <taxon>Debaryomycetaceae</taxon>
        <taxon>Spathaspora</taxon>
    </lineage>
</organism>
<dbReference type="EMBL" id="GL996505">
    <property type="protein sequence ID" value="EGW30587.1"/>
    <property type="molecule type" value="Genomic_DNA"/>
</dbReference>
<dbReference type="STRING" id="619300.G3AUN1"/>
<name>G3AUN1_SPAPN</name>
<feature type="non-terminal residue" evidence="2">
    <location>
        <position position="194"/>
    </location>
</feature>
<dbReference type="PANTHER" id="PTHR47675">
    <property type="entry name" value="MOLYBDOPTERIN BINDING DOMAIN PROTEIN (AFU_ORTHOLOGUE AFUA_5G11210)"/>
    <property type="match status" value="1"/>
</dbReference>
<gene>
    <name evidence="2" type="ORF">SPAPADRAFT_63429</name>
</gene>
<dbReference type="SMART" id="SM00852">
    <property type="entry name" value="MoCF_biosynth"/>
    <property type="match status" value="1"/>
</dbReference>
<dbReference type="OMA" id="MARMPRG"/>
<dbReference type="Proteomes" id="UP000000709">
    <property type="component" value="Unassembled WGS sequence"/>
</dbReference>
<dbReference type="FunCoup" id="G3AUN1">
    <property type="interactions" value="15"/>
</dbReference>
<dbReference type="HOGENOM" id="CLU_030805_0_2_1"/>
<dbReference type="RefSeq" id="XP_007377558.1">
    <property type="nucleotide sequence ID" value="XM_007377496.1"/>
</dbReference>
<dbReference type="InParanoid" id="G3AUN1"/>
<dbReference type="eggNOG" id="KOG2644">
    <property type="taxonomic scope" value="Eukaryota"/>
</dbReference>
<dbReference type="Gene3D" id="3.40.980.10">
    <property type="entry name" value="MoaB/Mog-like domain"/>
    <property type="match status" value="1"/>
</dbReference>
<proteinExistence type="predicted"/>
<accession>G3AUN1</accession>
<dbReference type="GO" id="GO:0042726">
    <property type="term" value="P:flavin-containing compound metabolic process"/>
    <property type="evidence" value="ECO:0007669"/>
    <property type="project" value="EnsemblFungi"/>
</dbReference>
<dbReference type="PANTHER" id="PTHR47675:SF1">
    <property type="entry name" value="MOLYBDOPTERIN BINDING DOMAIN PROTEIN (AFU_ORTHOLOGUE AFUA_5G11210)"/>
    <property type="match status" value="1"/>
</dbReference>
<dbReference type="Pfam" id="PF00994">
    <property type="entry name" value="MoCF_biosynth"/>
    <property type="match status" value="1"/>
</dbReference>